<organism evidence="2 3">
    <name type="scientific">Aduncisulcus paluster</name>
    <dbReference type="NCBI Taxonomy" id="2918883"/>
    <lineage>
        <taxon>Eukaryota</taxon>
        <taxon>Metamonada</taxon>
        <taxon>Carpediemonas-like organisms</taxon>
        <taxon>Aduncisulcus</taxon>
    </lineage>
</organism>
<evidence type="ECO:0000256" key="1">
    <source>
        <dbReference type="SAM" id="MobiDB-lite"/>
    </source>
</evidence>
<protein>
    <submittedName>
        <fullName evidence="2">Uncharacterized protein</fullName>
    </submittedName>
</protein>
<gene>
    <name evidence="2" type="ORF">ADUPG1_000783</name>
</gene>
<reference evidence="2" key="1">
    <citation type="submission" date="2022-03" db="EMBL/GenBank/DDBJ databases">
        <title>Draft genome sequence of Aduncisulcus paluster, a free-living microaerophilic Fornicata.</title>
        <authorList>
            <person name="Yuyama I."/>
            <person name="Kume K."/>
            <person name="Tamura T."/>
            <person name="Inagaki Y."/>
            <person name="Hashimoto T."/>
        </authorList>
    </citation>
    <scope>NUCLEOTIDE SEQUENCE</scope>
    <source>
        <strain evidence="2">NY0171</strain>
    </source>
</reference>
<feature type="compositionally biased region" description="Basic and acidic residues" evidence="1">
    <location>
        <begin position="56"/>
        <end position="90"/>
    </location>
</feature>
<sequence>AMIRAQEEKKEKEKKEKEKKEERKLDQGRSSWELQSQDIIDQSGAIIITPQTSINSEDHSSSEEDESKKSDDESWSLNDDHAYGDAEVDKRKSKKKSGSSLHESELQGRVSPVLLSPIQEETRPRRASLIDMVVLPSIDGDEESSEVSSSLEHIPNNKSREHKHKHVKHHHSSARNKSERKKKEKREKRDGGEKKEKKLES</sequence>
<dbReference type="Proteomes" id="UP001057375">
    <property type="component" value="Unassembled WGS sequence"/>
</dbReference>
<evidence type="ECO:0000313" key="2">
    <source>
        <dbReference type="EMBL" id="GKT28643.1"/>
    </source>
</evidence>
<keyword evidence="3" id="KW-1185">Reference proteome</keyword>
<dbReference type="EMBL" id="BQXS01000408">
    <property type="protein sequence ID" value="GKT28643.1"/>
    <property type="molecule type" value="Genomic_DNA"/>
</dbReference>
<feature type="non-terminal residue" evidence="2">
    <location>
        <position position="1"/>
    </location>
</feature>
<evidence type="ECO:0000313" key="3">
    <source>
        <dbReference type="Proteomes" id="UP001057375"/>
    </source>
</evidence>
<feature type="compositionally biased region" description="Basic residues" evidence="1">
    <location>
        <begin position="160"/>
        <end position="186"/>
    </location>
</feature>
<proteinExistence type="predicted"/>
<accession>A0ABQ5K8C6</accession>
<feature type="non-terminal residue" evidence="2">
    <location>
        <position position="201"/>
    </location>
</feature>
<comment type="caution">
    <text evidence="2">The sequence shown here is derived from an EMBL/GenBank/DDBJ whole genome shotgun (WGS) entry which is preliminary data.</text>
</comment>
<feature type="compositionally biased region" description="Polar residues" evidence="1">
    <location>
        <begin position="28"/>
        <end position="40"/>
    </location>
</feature>
<name>A0ABQ5K8C6_9EUKA</name>
<feature type="compositionally biased region" description="Basic and acidic residues" evidence="1">
    <location>
        <begin position="1"/>
        <end position="27"/>
    </location>
</feature>
<feature type="compositionally biased region" description="Basic and acidic residues" evidence="1">
    <location>
        <begin position="187"/>
        <end position="201"/>
    </location>
</feature>
<feature type="region of interest" description="Disordered" evidence="1">
    <location>
        <begin position="1"/>
        <end position="201"/>
    </location>
</feature>